<gene>
    <name evidence="4" type="primary">atpE</name>
    <name evidence="6" type="ORF">SAMN05421804_105132</name>
</gene>
<dbReference type="SUPFAM" id="SSF160527">
    <property type="entry name" value="V-type ATPase subunit E-like"/>
    <property type="match status" value="1"/>
</dbReference>
<sequence>MSNLENLTDKILEEAKIQADLQLRDAKAFEEEVISKKVREAEEKKEKMLEKAKFEANLLKERIVSNAEVNRRNELLNGKQKVIDQVFEKAKEKLAHLPQEEYIAFLKNTISSLHLKGTETLKVKEEYIETVKNLGLSLKVSEDSVTSGFEIQDEKISLNYNFNDMVDFYREELVKDVASTLFRE</sequence>
<dbReference type="HAMAP" id="MF_00311">
    <property type="entry name" value="ATP_synth_E_arch"/>
    <property type="match status" value="1"/>
</dbReference>
<dbReference type="GO" id="GO:0033178">
    <property type="term" value="C:proton-transporting two-sector ATPase complex, catalytic domain"/>
    <property type="evidence" value="ECO:0007669"/>
    <property type="project" value="InterPro"/>
</dbReference>
<dbReference type="Pfam" id="PF01991">
    <property type="entry name" value="vATP-synt_E"/>
    <property type="match status" value="1"/>
</dbReference>
<reference evidence="6 7" key="1">
    <citation type="submission" date="2016-10" db="EMBL/GenBank/DDBJ databases">
        <authorList>
            <person name="de Groot N.N."/>
        </authorList>
    </citation>
    <scope>NUCLEOTIDE SEQUENCE [LARGE SCALE GENOMIC DNA]</scope>
    <source>
        <strain evidence="6 7">CGMCC 1.5058</strain>
    </source>
</reference>
<proteinExistence type="inferred from homology"/>
<keyword evidence="5" id="KW-0175">Coiled coil</keyword>
<organism evidence="6 7">
    <name type="scientific">Proteiniclasticum ruminis</name>
    <dbReference type="NCBI Taxonomy" id="398199"/>
    <lineage>
        <taxon>Bacteria</taxon>
        <taxon>Bacillati</taxon>
        <taxon>Bacillota</taxon>
        <taxon>Clostridia</taxon>
        <taxon>Eubacteriales</taxon>
        <taxon>Clostridiaceae</taxon>
        <taxon>Proteiniclasticum</taxon>
    </lineage>
</organism>
<keyword evidence="4" id="KW-0375">Hydrogen ion transport</keyword>
<evidence type="ECO:0000256" key="5">
    <source>
        <dbReference type="SAM" id="Coils"/>
    </source>
</evidence>
<evidence type="ECO:0000256" key="3">
    <source>
        <dbReference type="ARBA" id="ARBA00023065"/>
    </source>
</evidence>
<dbReference type="Proteomes" id="UP000183255">
    <property type="component" value="Unassembled WGS sequence"/>
</dbReference>
<evidence type="ECO:0000256" key="4">
    <source>
        <dbReference type="HAMAP-Rule" id="MF_00311"/>
    </source>
</evidence>
<evidence type="ECO:0000313" key="6">
    <source>
        <dbReference type="EMBL" id="SDI92935.1"/>
    </source>
</evidence>
<dbReference type="GO" id="GO:0046961">
    <property type="term" value="F:proton-transporting ATPase activity, rotational mechanism"/>
    <property type="evidence" value="ECO:0007669"/>
    <property type="project" value="InterPro"/>
</dbReference>
<keyword evidence="3 4" id="KW-0406">Ion transport</keyword>
<dbReference type="Gene3D" id="1.20.5.620">
    <property type="entry name" value="F1F0 ATP synthase subunit B, membrane domain"/>
    <property type="match status" value="1"/>
</dbReference>
<accession>A0A1G8PL69</accession>
<dbReference type="EMBL" id="FNDZ01000005">
    <property type="protein sequence ID" value="SDI92935.1"/>
    <property type="molecule type" value="Genomic_DNA"/>
</dbReference>
<comment type="similarity">
    <text evidence="1 4">Belongs to the V-ATPase E subunit family.</text>
</comment>
<protein>
    <recommendedName>
        <fullName evidence="4">V-type proton ATPase subunit E</fullName>
    </recommendedName>
    <alternativeName>
        <fullName evidence="4">V-ATPase subunit E</fullName>
    </alternativeName>
</protein>
<keyword evidence="4" id="KW-0066">ATP synthesis</keyword>
<keyword evidence="2 4" id="KW-0813">Transport</keyword>
<name>A0A1G8PL69_9CLOT</name>
<dbReference type="GO" id="GO:0005524">
    <property type="term" value="F:ATP binding"/>
    <property type="evidence" value="ECO:0007669"/>
    <property type="project" value="UniProtKB-UniRule"/>
</dbReference>
<feature type="coiled-coil region" evidence="5">
    <location>
        <begin position="12"/>
        <end position="62"/>
    </location>
</feature>
<dbReference type="InterPro" id="IPR002842">
    <property type="entry name" value="ATPase_V1_Esu"/>
</dbReference>
<evidence type="ECO:0000256" key="2">
    <source>
        <dbReference type="ARBA" id="ARBA00022448"/>
    </source>
</evidence>
<comment type="function">
    <text evidence="4">Produces ATP from ADP in the presence of a proton gradient across the membrane.</text>
</comment>
<dbReference type="AlphaFoldDB" id="A0A1G8PL69"/>
<evidence type="ECO:0000313" key="7">
    <source>
        <dbReference type="Proteomes" id="UP000183255"/>
    </source>
</evidence>
<dbReference type="GO" id="GO:0042777">
    <property type="term" value="P:proton motive force-driven plasma membrane ATP synthesis"/>
    <property type="evidence" value="ECO:0007669"/>
    <property type="project" value="UniProtKB-UniRule"/>
</dbReference>
<dbReference type="RefSeq" id="WP_031576490.1">
    <property type="nucleotide sequence ID" value="NZ_FNDZ01000005.1"/>
</dbReference>
<dbReference type="GO" id="GO:0046933">
    <property type="term" value="F:proton-transporting ATP synthase activity, rotational mechanism"/>
    <property type="evidence" value="ECO:0007669"/>
    <property type="project" value="UniProtKB-UniRule"/>
</dbReference>
<evidence type="ECO:0000256" key="1">
    <source>
        <dbReference type="ARBA" id="ARBA00005901"/>
    </source>
</evidence>